<dbReference type="InterPro" id="IPR050887">
    <property type="entry name" value="Beta-mannosidase_GH2"/>
</dbReference>
<dbReference type="Pfam" id="PF00703">
    <property type="entry name" value="Glyco_hydro_2"/>
    <property type="match status" value="1"/>
</dbReference>
<dbReference type="InterPro" id="IPR017853">
    <property type="entry name" value="GH"/>
</dbReference>
<dbReference type="PANTHER" id="PTHR43730">
    <property type="entry name" value="BETA-MANNOSIDASE"/>
    <property type="match status" value="1"/>
</dbReference>
<evidence type="ECO:0000256" key="2">
    <source>
        <dbReference type="ARBA" id="ARBA00007401"/>
    </source>
</evidence>
<evidence type="ECO:0000256" key="5">
    <source>
        <dbReference type="ARBA" id="ARBA00022801"/>
    </source>
</evidence>
<dbReference type="Gene3D" id="3.20.20.80">
    <property type="entry name" value="Glycosidases"/>
    <property type="match status" value="1"/>
</dbReference>
<dbReference type="Gene3D" id="2.60.120.260">
    <property type="entry name" value="Galactose-binding domain-like"/>
    <property type="match status" value="1"/>
</dbReference>
<keyword evidence="11" id="KW-1185">Reference proteome</keyword>
<feature type="domain" description="Glycoside hydrolase family 2 catalytic" evidence="8">
    <location>
        <begin position="328"/>
        <end position="476"/>
    </location>
</feature>
<evidence type="ECO:0000256" key="6">
    <source>
        <dbReference type="ARBA" id="ARBA00023295"/>
    </source>
</evidence>
<evidence type="ECO:0000256" key="4">
    <source>
        <dbReference type="ARBA" id="ARBA00022729"/>
    </source>
</evidence>
<dbReference type="Proteomes" id="UP000245202">
    <property type="component" value="Unassembled WGS sequence"/>
</dbReference>
<feature type="domain" description="Beta-mannosidase-like galactose-binding" evidence="9">
    <location>
        <begin position="41"/>
        <end position="188"/>
    </location>
</feature>
<dbReference type="InterPro" id="IPR008979">
    <property type="entry name" value="Galactose-bd-like_sf"/>
</dbReference>
<dbReference type="RefSeq" id="WP_108992797.1">
    <property type="nucleotide sequence ID" value="NZ_BDQX01000108.1"/>
</dbReference>
<dbReference type="InterPro" id="IPR006102">
    <property type="entry name" value="Ig-like_GH2"/>
</dbReference>
<comment type="caution">
    <text evidence="10">The sequence shown here is derived from an EMBL/GenBank/DDBJ whole genome shotgun (WGS) entry which is preliminary data.</text>
</comment>
<dbReference type="GO" id="GO:0006516">
    <property type="term" value="P:glycoprotein catabolic process"/>
    <property type="evidence" value="ECO:0007669"/>
    <property type="project" value="TreeGrafter"/>
</dbReference>
<protein>
    <recommendedName>
        <fullName evidence="3">beta-mannosidase</fullName>
        <ecNumber evidence="3">3.2.1.25</ecNumber>
    </recommendedName>
</protein>
<dbReference type="AlphaFoldDB" id="A0A2R5ERV4"/>
<reference evidence="10 11" key="1">
    <citation type="submission" date="2017-08" db="EMBL/GenBank/DDBJ databases">
        <title>Substantial Increase in Enzyme Production by Combined Drug-Resistance Mutations in Paenibacillus agaridevorans.</title>
        <authorList>
            <person name="Tanaka Y."/>
            <person name="Funane K."/>
            <person name="Hosaka T."/>
            <person name="Shiwa Y."/>
            <person name="Fujita N."/>
            <person name="Miyazaki T."/>
            <person name="Yoshikawa H."/>
            <person name="Murakami K."/>
            <person name="Kasahara K."/>
            <person name="Inaoka T."/>
            <person name="Hiraga Y."/>
            <person name="Ochi K."/>
        </authorList>
    </citation>
    <scope>NUCLEOTIDE SEQUENCE [LARGE SCALE GENOMIC DNA]</scope>
    <source>
        <strain evidence="10 11">T-3040</strain>
    </source>
</reference>
<dbReference type="InterPro" id="IPR054593">
    <property type="entry name" value="Beta-mannosidase-like_N2"/>
</dbReference>
<dbReference type="GO" id="GO:0004567">
    <property type="term" value="F:beta-mannosidase activity"/>
    <property type="evidence" value="ECO:0007669"/>
    <property type="project" value="UniProtKB-EC"/>
</dbReference>
<gene>
    <name evidence="10" type="ORF">PAT3040_02349</name>
</gene>
<keyword evidence="4" id="KW-0732">Signal</keyword>
<evidence type="ECO:0000259" key="8">
    <source>
        <dbReference type="Pfam" id="PF02836"/>
    </source>
</evidence>
<evidence type="ECO:0000259" key="9">
    <source>
        <dbReference type="Pfam" id="PF22666"/>
    </source>
</evidence>
<dbReference type="Pfam" id="PF02836">
    <property type="entry name" value="Glyco_hydro_2_C"/>
    <property type="match status" value="1"/>
</dbReference>
<keyword evidence="6" id="KW-0326">Glycosidase</keyword>
<dbReference type="PANTHER" id="PTHR43730:SF1">
    <property type="entry name" value="BETA-MANNOSIDASE"/>
    <property type="match status" value="1"/>
</dbReference>
<feature type="domain" description="Glycoside hydrolase family 2 immunoglobulin-like beta-sandwich" evidence="7">
    <location>
        <begin position="199"/>
        <end position="309"/>
    </location>
</feature>
<evidence type="ECO:0000313" key="10">
    <source>
        <dbReference type="EMBL" id="GBG07788.1"/>
    </source>
</evidence>
<evidence type="ECO:0000259" key="7">
    <source>
        <dbReference type="Pfam" id="PF00703"/>
    </source>
</evidence>
<name>A0A2R5ERV4_9BACL</name>
<organism evidence="10 11">
    <name type="scientific">Paenibacillus agaridevorans</name>
    <dbReference type="NCBI Taxonomy" id="171404"/>
    <lineage>
        <taxon>Bacteria</taxon>
        <taxon>Bacillati</taxon>
        <taxon>Bacillota</taxon>
        <taxon>Bacilli</taxon>
        <taxon>Bacillales</taxon>
        <taxon>Paenibacillaceae</taxon>
        <taxon>Paenibacillus</taxon>
    </lineage>
</organism>
<dbReference type="GO" id="GO:0005975">
    <property type="term" value="P:carbohydrate metabolic process"/>
    <property type="evidence" value="ECO:0007669"/>
    <property type="project" value="InterPro"/>
</dbReference>
<accession>A0A2R5ERV4</accession>
<sequence>MNGRLNLSGDDWQLTGWYRNQWRFTVSMELGETFPPPVGPIAATVPGAVQSDLLQAGLLDDPNRGLRSLSGEWVNNREWCYEKKFDIPDGWPLDRCELVFEGLDYAGEISLNGVKLGEFEGFFWPHAFDVSPYIRTVSEGSNHLRVMFRQSPEIDGQYGYTHLVTTLKPRFNYVWDWCPRIVPVGIWQDVCLYTYRAAKLTDFWPHATLNDDLHTGQVRFAASVETLAAGPYRAEYRLKDEDDAVQYEWSETLMLKGGVNSFEHMAEVGEVQSWWPNGYGKPSLYTAEIKLLSEQGEELQAVVKTIGFRKLEWVANENAPVGALPYTLVVNGKRIFIKGVNWVPIKPLYGSVTEQDYQQYVGRFCDMNVNLLRVWGGAIIEQEAFYQVCDRLGLLVWQEFPQSSSGISNLPPDDPAVLATLERAAAQAIRERRSHPSLAVWCGGNELMWEGGVPVDERHLNIAMLKRLVAELDPGRRFLPASASGPTFVADASRFGRGLHHDVHGPWQYLGDREHYAFFNSDDALFRSETGTPGTSRAATIRKWADGLSVWPPTRDNPYWVHRGAWWIQWEQLGALFGLWAADADELELYCRVSRYMQAESLRYAVEATRRREPEASGFIVWMGNEPFPNNANTSVIEYDGMPKPAYYLLKKAYAGLHLSARYNQLAYKEGDTFACGIFIHNEHSEIEGLEATVNVSLYGADGNLLKRCVYDCSLGFGAQLAGDFSWIVERPAHGVFVLRLEAVAGEWTVERNEYAFAVESSAPLEPLLQLPRAQIVIEREPEVLHTAFILVNVSPVCAIGLMVMERDPGQFVCFDRNMVVLLPGERLQMNWAQRNLKEGSEFIPIIEGLNVEADCNEWQHNLKEES</sequence>
<dbReference type="EMBL" id="BDQX01000108">
    <property type="protein sequence ID" value="GBG07788.1"/>
    <property type="molecule type" value="Genomic_DNA"/>
</dbReference>
<evidence type="ECO:0000256" key="1">
    <source>
        <dbReference type="ARBA" id="ARBA00000829"/>
    </source>
</evidence>
<dbReference type="InterPro" id="IPR036156">
    <property type="entry name" value="Beta-gal/glucu_dom_sf"/>
</dbReference>
<evidence type="ECO:0000256" key="3">
    <source>
        <dbReference type="ARBA" id="ARBA00012754"/>
    </source>
</evidence>
<comment type="catalytic activity">
    <reaction evidence="1">
        <text>Hydrolysis of terminal, non-reducing beta-D-mannose residues in beta-D-mannosides.</text>
        <dbReference type="EC" id="3.2.1.25"/>
    </reaction>
</comment>
<comment type="similarity">
    <text evidence="2">Belongs to the glycosyl hydrolase 2 family.</text>
</comment>
<evidence type="ECO:0000313" key="11">
    <source>
        <dbReference type="Proteomes" id="UP000245202"/>
    </source>
</evidence>
<dbReference type="Gene3D" id="2.60.40.10">
    <property type="entry name" value="Immunoglobulins"/>
    <property type="match status" value="1"/>
</dbReference>
<dbReference type="SUPFAM" id="SSF51445">
    <property type="entry name" value="(Trans)glycosidases"/>
    <property type="match status" value="1"/>
</dbReference>
<dbReference type="SUPFAM" id="SSF49785">
    <property type="entry name" value="Galactose-binding domain-like"/>
    <property type="match status" value="1"/>
</dbReference>
<dbReference type="InterPro" id="IPR013783">
    <property type="entry name" value="Ig-like_fold"/>
</dbReference>
<proteinExistence type="inferred from homology"/>
<keyword evidence="5 10" id="KW-0378">Hydrolase</keyword>
<dbReference type="SUPFAM" id="SSF49303">
    <property type="entry name" value="beta-Galactosidase/glucuronidase domain"/>
    <property type="match status" value="1"/>
</dbReference>
<dbReference type="InterPro" id="IPR006103">
    <property type="entry name" value="Glyco_hydro_2_cat"/>
</dbReference>
<dbReference type="EC" id="3.2.1.25" evidence="3"/>
<dbReference type="Pfam" id="PF22666">
    <property type="entry name" value="Glyco_hydro_2_N2"/>
    <property type="match status" value="1"/>
</dbReference>